<name>A0AAV6UTB7_9ARAC</name>
<dbReference type="EMBL" id="JAFNEN010000267">
    <property type="protein sequence ID" value="KAG8187572.1"/>
    <property type="molecule type" value="Genomic_DNA"/>
</dbReference>
<feature type="compositionally biased region" description="Polar residues" evidence="8">
    <location>
        <begin position="156"/>
        <end position="167"/>
    </location>
</feature>
<sequence length="1083" mass="117061">MNESGRQGSVPTALPGGYPSASVIGPGSGVFLGQDSWMSAPSSHLGGAYTVIASSYPSEFTLHDGIRTGLFAPGPNASSPSFIHNPVSAQGPLFAKTIGGGASFPVTFTTAPSLQTAVFTGLRNAEVPEQRINENNSSVPNNDASAEGLSARLLSKSPSNGSIRNVPSPSPPSRDGTPSGNVGYRPWEQMGGDYPHSQPSTPQSMSEMPNESSVHRSPNSPSMEKLSNMNETERAAYLSKAAQMSDPIQPPRSVETPGRPPSCISSAPSPVNNGHMIEEVEQDIQHLSSSHAQNFTNLVPSSRLSSIGMQVNHALRPYPGVYIPNNHAQIPSYIPGSQVMTVGYPDAKLLKLDPDLDIRGGNTENTFQVPSVSSTTPRQSMSNVPPHQAQIEQWDRMSHHQPTIPSMPTAPETEKATRKKRKRCGECPGCQTKANCGACGPCRSVRSHQICKMRKCEQLKTKKEKKIKINKEKGAGAISYQAAAAKASGQLLVDSDSSQLNGQGSYGNDNDSLQLPGTPTAFQQSDFLMSGQIKSLSQSPSSGSTNSLFDINSSYPAFPPQHHLMPFNGQITPVDPMKVEQEHMEFGNSPSMHEVTNTRLKNLINSRKSQKEQMQQNFVNAQVAGSMYSDPPASPVQNRPQSTESDTYGQRPPSTPTSMRSRAGSNPTDSGIPSEDSTYLGPTYEPLRNLAPPSPDSDMSWRKAESPDSEIQKGMQNGKSEKSTKFVIGNGTHPDGSLGYTALEQDSLNEYGYRSFFDPTNGEINGTRVEPYGSDNSTPQKYTTQNAQSLYESQYYQQAPELNYQNEVAVSRSGYTPTSTGHTNRSSPYPSQSPRGESYGQNHQNRTTDTPNSVNNSETNNPSNDVVSRIPNNNQTREQEHFLLSTTTSMNTYTNTINSYNANSSNYTTSNNSSTLPAIASLFGSGGQTVITSAADGGATQLKLAYSNQPGLPATQQWMGSNVDSGRSEVLCGLDPASLSGLYSYIQTTESAIDAIKNGISAVGQQDSNWWEQMKNTVKLEVPPTSPECEVRETQPSSPSKVWQVWEVSKPKKYIHLNKLSGGWLVSENLLGNFLPYFTSRLF</sequence>
<feature type="domain" description="CXXC-type" evidence="9">
    <location>
        <begin position="417"/>
        <end position="457"/>
    </location>
</feature>
<dbReference type="PANTHER" id="PTHR13419:SF0">
    <property type="entry name" value="CXXC-TYPE DOMAIN-CONTAINING PROTEIN"/>
    <property type="match status" value="1"/>
</dbReference>
<evidence type="ECO:0000259" key="9">
    <source>
        <dbReference type="PROSITE" id="PS51058"/>
    </source>
</evidence>
<comment type="caution">
    <text evidence="10">The sequence shown here is derived from an EMBL/GenBank/DDBJ whole genome shotgun (WGS) entry which is preliminary data.</text>
</comment>
<feature type="compositionally biased region" description="Polar residues" evidence="8">
    <location>
        <begin position="635"/>
        <end position="648"/>
    </location>
</feature>
<feature type="region of interest" description="Disordered" evidence="8">
    <location>
        <begin position="242"/>
        <end position="273"/>
    </location>
</feature>
<feature type="region of interest" description="Disordered" evidence="8">
    <location>
        <begin position="499"/>
        <end position="519"/>
    </location>
</feature>
<feature type="compositionally biased region" description="Polar residues" evidence="8">
    <location>
        <begin position="263"/>
        <end position="272"/>
    </location>
</feature>
<evidence type="ECO:0000313" key="10">
    <source>
        <dbReference type="EMBL" id="KAG8187572.1"/>
    </source>
</evidence>
<evidence type="ECO:0000256" key="8">
    <source>
        <dbReference type="SAM" id="MobiDB-lite"/>
    </source>
</evidence>
<keyword evidence="2" id="KW-0963">Cytoplasm</keyword>
<keyword evidence="5" id="KW-0862">Zinc</keyword>
<keyword evidence="6" id="KW-0238">DNA-binding</keyword>
<dbReference type="PANTHER" id="PTHR13419">
    <property type="entry name" value="ZINC FINGER-CONTAINING"/>
    <property type="match status" value="1"/>
</dbReference>
<evidence type="ECO:0000256" key="7">
    <source>
        <dbReference type="PROSITE-ProRule" id="PRU00509"/>
    </source>
</evidence>
<dbReference type="PROSITE" id="PS51058">
    <property type="entry name" value="ZF_CXXC"/>
    <property type="match status" value="1"/>
</dbReference>
<feature type="compositionally biased region" description="Polar residues" evidence="8">
    <location>
        <begin position="362"/>
        <end position="384"/>
    </location>
</feature>
<reference evidence="10 11" key="1">
    <citation type="journal article" date="2022" name="Nat. Ecol. Evol.">
        <title>A masculinizing supergene underlies an exaggerated male reproductive morph in a spider.</title>
        <authorList>
            <person name="Hendrickx F."/>
            <person name="De Corte Z."/>
            <person name="Sonet G."/>
            <person name="Van Belleghem S.M."/>
            <person name="Kostlbacher S."/>
            <person name="Vangestel C."/>
        </authorList>
    </citation>
    <scope>NUCLEOTIDE SEQUENCE [LARGE SCALE GENOMIC DNA]</scope>
    <source>
        <strain evidence="10">W744_W776</strain>
    </source>
</reference>
<evidence type="ECO:0000256" key="5">
    <source>
        <dbReference type="ARBA" id="ARBA00022833"/>
    </source>
</evidence>
<dbReference type="Proteomes" id="UP000827092">
    <property type="component" value="Unassembled WGS sequence"/>
</dbReference>
<feature type="compositionally biased region" description="Polar residues" evidence="8">
    <location>
        <begin position="197"/>
        <end position="230"/>
    </location>
</feature>
<accession>A0AAV6UTB7</accession>
<dbReference type="GO" id="GO:0008270">
    <property type="term" value="F:zinc ion binding"/>
    <property type="evidence" value="ECO:0007669"/>
    <property type="project" value="UniProtKB-KW"/>
</dbReference>
<dbReference type="InterPro" id="IPR040388">
    <property type="entry name" value="CXXC4/CXXC5"/>
</dbReference>
<protein>
    <recommendedName>
        <fullName evidence="9">CXXC-type domain-containing protein</fullName>
    </recommendedName>
</protein>
<dbReference type="InterPro" id="IPR002857">
    <property type="entry name" value="Znf_CXXC"/>
</dbReference>
<dbReference type="AlphaFoldDB" id="A0AAV6UTB7"/>
<feature type="region of interest" description="Disordered" evidence="8">
    <location>
        <begin position="812"/>
        <end position="870"/>
    </location>
</feature>
<proteinExistence type="predicted"/>
<evidence type="ECO:0000256" key="3">
    <source>
        <dbReference type="ARBA" id="ARBA00022723"/>
    </source>
</evidence>
<evidence type="ECO:0000256" key="4">
    <source>
        <dbReference type="ARBA" id="ARBA00022771"/>
    </source>
</evidence>
<evidence type="ECO:0000256" key="1">
    <source>
        <dbReference type="ARBA" id="ARBA00004496"/>
    </source>
</evidence>
<evidence type="ECO:0000313" key="11">
    <source>
        <dbReference type="Proteomes" id="UP000827092"/>
    </source>
</evidence>
<feature type="region of interest" description="Disordered" evidence="8">
    <location>
        <begin position="625"/>
        <end position="721"/>
    </location>
</feature>
<feature type="region of interest" description="Disordered" evidence="8">
    <location>
        <begin position="154"/>
        <end position="230"/>
    </location>
</feature>
<dbReference type="GO" id="GO:0008327">
    <property type="term" value="F:methyl-CpG binding"/>
    <property type="evidence" value="ECO:0007669"/>
    <property type="project" value="TreeGrafter"/>
</dbReference>
<feature type="compositionally biased region" description="Polar residues" evidence="8">
    <location>
        <begin position="656"/>
        <end position="677"/>
    </location>
</feature>
<comment type="subcellular location">
    <subcellularLocation>
        <location evidence="1">Cytoplasm</location>
    </subcellularLocation>
</comment>
<dbReference type="GO" id="GO:0005634">
    <property type="term" value="C:nucleus"/>
    <property type="evidence" value="ECO:0007669"/>
    <property type="project" value="TreeGrafter"/>
</dbReference>
<keyword evidence="4 7" id="KW-0863">Zinc-finger</keyword>
<gene>
    <name evidence="10" type="ORF">JTE90_025907</name>
</gene>
<organism evidence="10 11">
    <name type="scientific">Oedothorax gibbosus</name>
    <dbReference type="NCBI Taxonomy" id="931172"/>
    <lineage>
        <taxon>Eukaryota</taxon>
        <taxon>Metazoa</taxon>
        <taxon>Ecdysozoa</taxon>
        <taxon>Arthropoda</taxon>
        <taxon>Chelicerata</taxon>
        <taxon>Arachnida</taxon>
        <taxon>Araneae</taxon>
        <taxon>Araneomorphae</taxon>
        <taxon>Entelegynae</taxon>
        <taxon>Araneoidea</taxon>
        <taxon>Linyphiidae</taxon>
        <taxon>Erigoninae</taxon>
        <taxon>Oedothorax</taxon>
    </lineage>
</organism>
<feature type="region of interest" description="Disordered" evidence="8">
    <location>
        <begin position="361"/>
        <end position="384"/>
    </location>
</feature>
<feature type="region of interest" description="Disordered" evidence="8">
    <location>
        <begin position="762"/>
        <end position="782"/>
    </location>
</feature>
<evidence type="ECO:0000256" key="6">
    <source>
        <dbReference type="ARBA" id="ARBA00023125"/>
    </source>
</evidence>
<keyword evidence="11" id="KW-1185">Reference proteome</keyword>
<keyword evidence="3" id="KW-0479">Metal-binding</keyword>
<dbReference type="GO" id="GO:0005737">
    <property type="term" value="C:cytoplasm"/>
    <property type="evidence" value="ECO:0007669"/>
    <property type="project" value="UniProtKB-SubCell"/>
</dbReference>
<evidence type="ECO:0000256" key="2">
    <source>
        <dbReference type="ARBA" id="ARBA00022490"/>
    </source>
</evidence>